<dbReference type="PROSITE" id="PS50075">
    <property type="entry name" value="CARRIER"/>
    <property type="match status" value="2"/>
</dbReference>
<dbReference type="Gene3D" id="3.40.50.12780">
    <property type="entry name" value="N-terminal domain of ligase-like"/>
    <property type="match status" value="1"/>
</dbReference>
<reference evidence="5 6" key="1">
    <citation type="submission" date="2018-05" db="EMBL/GenBank/DDBJ databases">
        <title>Chitinophaga sp. K3CV102501T nov., isolated from isolated from a monsoon evergreen broad-leaved forest soil.</title>
        <authorList>
            <person name="Lv Y."/>
        </authorList>
    </citation>
    <scope>NUCLEOTIDE SEQUENCE [LARGE SCALE GENOMIC DNA]</scope>
    <source>
        <strain evidence="5 6">GDMCC 1.1325</strain>
    </source>
</reference>
<dbReference type="GO" id="GO:0003824">
    <property type="term" value="F:catalytic activity"/>
    <property type="evidence" value="ECO:0007669"/>
    <property type="project" value="InterPro"/>
</dbReference>
<dbReference type="InterPro" id="IPR036736">
    <property type="entry name" value="ACP-like_sf"/>
</dbReference>
<dbReference type="NCBIfam" id="NF003417">
    <property type="entry name" value="PRK04813.1"/>
    <property type="match status" value="2"/>
</dbReference>
<dbReference type="PROSITE" id="PS00012">
    <property type="entry name" value="PHOSPHOPANTETHEINE"/>
    <property type="match status" value="1"/>
</dbReference>
<feature type="domain" description="Carrier" evidence="4">
    <location>
        <begin position="1999"/>
        <end position="2074"/>
    </location>
</feature>
<dbReference type="CDD" id="cd19531">
    <property type="entry name" value="LCL_NRPS-like"/>
    <property type="match status" value="1"/>
</dbReference>
<organism evidence="5 6">
    <name type="scientific">Chitinophaga flava</name>
    <dbReference type="NCBI Taxonomy" id="2259036"/>
    <lineage>
        <taxon>Bacteria</taxon>
        <taxon>Pseudomonadati</taxon>
        <taxon>Bacteroidota</taxon>
        <taxon>Chitinophagia</taxon>
        <taxon>Chitinophagales</taxon>
        <taxon>Chitinophagaceae</taxon>
        <taxon>Chitinophaga</taxon>
    </lineage>
</organism>
<evidence type="ECO:0000256" key="2">
    <source>
        <dbReference type="ARBA" id="ARBA00022450"/>
    </source>
</evidence>
<keyword evidence="6" id="KW-1185">Reference proteome</keyword>
<dbReference type="RefSeq" id="WP_113619256.1">
    <property type="nucleotide sequence ID" value="NZ_QFFJ01000002.1"/>
</dbReference>
<dbReference type="InterPro" id="IPR020845">
    <property type="entry name" value="AMP-binding_CS"/>
</dbReference>
<accession>A0A365XVV6</accession>
<dbReference type="Gene3D" id="3.30.559.10">
    <property type="entry name" value="Chloramphenicol acetyltransferase-like domain"/>
    <property type="match status" value="2"/>
</dbReference>
<dbReference type="Gene3D" id="3.30.559.30">
    <property type="entry name" value="Nonribosomal peptide synthetase, condensation domain"/>
    <property type="match status" value="2"/>
</dbReference>
<dbReference type="GO" id="GO:0044550">
    <property type="term" value="P:secondary metabolite biosynthetic process"/>
    <property type="evidence" value="ECO:0007669"/>
    <property type="project" value="UniProtKB-ARBA"/>
</dbReference>
<dbReference type="Pfam" id="PF13193">
    <property type="entry name" value="AMP-binding_C"/>
    <property type="match status" value="2"/>
</dbReference>
<dbReference type="GO" id="GO:0043041">
    <property type="term" value="P:amino acid activation for nonribosomal peptide biosynthetic process"/>
    <property type="evidence" value="ECO:0007669"/>
    <property type="project" value="TreeGrafter"/>
</dbReference>
<proteinExistence type="predicted"/>
<dbReference type="Gene3D" id="3.30.300.30">
    <property type="match status" value="2"/>
</dbReference>
<dbReference type="InterPro" id="IPR023213">
    <property type="entry name" value="CAT-like_dom_sf"/>
</dbReference>
<dbReference type="SUPFAM" id="SSF56801">
    <property type="entry name" value="Acetyl-CoA synthetase-like"/>
    <property type="match status" value="2"/>
</dbReference>
<sequence>MIENVYPLSPLQQGLYFHWLNAPGASFYFEQTSYRIKGKLDIALLEKSYQMLVARHAVLRTFFTQEFGESLLQVVRKEVTGGFIYKDVSLVKDFSIEDYKKVDRAKGFDLHSGSQMRLSVLELGEDSYEFVWCHHHILMDGWCVGILVKEFLYIYHSLVRNTVPVLGKVYPYSNYIEWLGNINKDVTLQYWQHYLTGYNRLSSIPSFFRREESGYDNREMKCSLPEETKAAVKDVCGRLGITENIFMQAMWGILLGKYNNTNDVVFGSVVSGRPAELEGVEEMIGLFINTIPVRVQVQKDSTIRSLLRALQETSIESSRHHYVQLAEIQSESELGRDLFDHIMIFENYPAQKMIEDSMEEGNTDTGPSLELFSASAFEQTNYDFTVTIIPGTTTTTIQFNYNGIVYTENQIVRLCGHLLKIITLAAKNPDLLVTAVDYLSTTEKDELLGKFNDTARDYPDKLLVAQFEEQVSRRPGAIALEFEGRTLSYAALNALANQLGNYLRSHYHIGAGDLVAVKLPRSEWMLITILGILKSGGAYIPVDPVFPKERIDYILSDSGASMIIDEAALAAFLEVQNSYSSDNLPLINQPGDIVYVIYTSGSTGAPKGVMVEHAGMLNHLYAKIIDLQLNEQSVVAQNAVYTFDISFWQMFAALVCGGKTIIYPEHLLLDPAGLLRTVAEDKVTILELVPSYMTAAMQDEQFVAPDGLRFLLVTGEAVNRALLEKWFSLSAVPVVNAYGPTEASDDICHFFMYETPVSTNIPLGKPIQNLRIYILDKDMQLCPPGISGEICVSGIGVSRGYLNRETLTASRFIADPFRAGNHRLYRTGDLGYWLPDGNIAYLGRMDEQVKIRGHRIELGEIENALQRYPGIDAAAVTVVQDKQGEKVLAAYIAGNGLEDIQPIHHYLKGLLPVYMLPAHYIPLAALPLTANGKLDRRALPGPEGTGLNAGAEYVAPSGEAEKKLVLIWQEVLGKKKIGIKDNFLDQGGHSLKLMRLATVIHREFDVKIPLKDLFANLILEDQAKLLSRSSKTAFVTIAPAEARTVYPLSSSQRRLWILSQFEESNIAYNIPGVFRFHGNLDTQALTYALNSMVERHEILRTVFREDETGNIMQVILPVATAGCKITGIDLRHAAHPRLDELVNQSFTAPFNLAEGPLLRTTLYQLADDEWVFAYVLHHIISDGVSMGILMKELLLLYNTHMKGEPAPLVPLRIQYKDYAVWQQEQLSGDLLKEHSTYWMKQFEGILPVLQMPYDRPRPVIQTYSGRVVKKLLDRKTSENIKALCQEQGATLFMGLLAAVNILLFRYTNGDDDIIIGTPVAGREHADLEGQIGVYINTLALRTKLMPTDRFRKVLEKVRQVTLDAYEHQVYPFDELVDALKLPRDTSRHPLFDVMVELQHQDDNEEGLDGISVRDYEEAVQVVSKFDLQFSFTETANALQLSIEYNTDIYEHATAERLSLHLESLLEAILALPATPIAQIDFLSREEKELLQYGFNDTTAVYPHDKTLTALFEEQASLIPADVALIFEDRKLSYRELNEEANRLGHYLRAEYGIGPEDLVVVQLERSEWLVIALLGVLKSGGAYVPLDPSYPPEHRDYILSDSGSRVVLDETELQRFRLQRDTYDSGNPVALAGPESLAYVIYTSGSTGRPKGCMLEHGGVVNRLSWMWEHYGFDSTDVVLQKTSFTFDVSVWELFLPICWGARLVLCRREDAGVPDRICSLIRAHGVTCVHFVPGMLHAFIASLSSEDLSGLQSLRRVITSGEALSVATVQGWYHWLDVPLHNLYGPTEASIDVSWYATTAADVRIPIGRPVQNIRLYIIGPDGQLQPPGVAGEICIAGVGVARGYLNRAELTAEKFIRLPYEESSRVYRSGDLGRWLPDGNIEYLGRMDDQVKIRGYRIELGEIELALQCYEGMTAAVVIARINKSGEKELVAYLVSKAAINVTDIRRYLSAKLPAYMLPAHYVQLDQLPVTTNGKIYKSALPDIDTLETLTDVSYVAPGNEIEEKLVWMWQEILGKERIGIKDNFFDLGGHSLKIIKLITMINAAFLIRISIQSIFRAATIENIAEQVRFILDQNEQKKQAGKRVRVDL</sequence>
<dbReference type="Gene3D" id="2.30.38.10">
    <property type="entry name" value="Luciferase, Domain 3"/>
    <property type="match status" value="1"/>
</dbReference>
<dbReference type="Gene3D" id="1.10.1200.10">
    <property type="entry name" value="ACP-like"/>
    <property type="match status" value="2"/>
</dbReference>
<dbReference type="GO" id="GO:0031177">
    <property type="term" value="F:phosphopantetheine binding"/>
    <property type="evidence" value="ECO:0007669"/>
    <property type="project" value="TreeGrafter"/>
</dbReference>
<dbReference type="FunFam" id="2.30.38.10:FF:000001">
    <property type="entry name" value="Non-ribosomal peptide synthetase PvdI"/>
    <property type="match status" value="2"/>
</dbReference>
<name>A0A365XVV6_9BACT</name>
<keyword evidence="3" id="KW-0597">Phosphoprotein</keyword>
<dbReference type="InterPro" id="IPR045851">
    <property type="entry name" value="AMP-bd_C_sf"/>
</dbReference>
<dbReference type="FunFam" id="3.30.300.30:FF:000010">
    <property type="entry name" value="Enterobactin synthetase component F"/>
    <property type="match status" value="2"/>
</dbReference>
<dbReference type="CDD" id="cd17646">
    <property type="entry name" value="A_NRPS_AB3403-like"/>
    <property type="match status" value="1"/>
</dbReference>
<dbReference type="CDD" id="cd05930">
    <property type="entry name" value="A_NRPS"/>
    <property type="match status" value="1"/>
</dbReference>
<dbReference type="InterPro" id="IPR000873">
    <property type="entry name" value="AMP-dep_synth/lig_dom"/>
</dbReference>
<dbReference type="Gene3D" id="3.40.50.980">
    <property type="match status" value="2"/>
</dbReference>
<evidence type="ECO:0000256" key="3">
    <source>
        <dbReference type="ARBA" id="ARBA00022553"/>
    </source>
</evidence>
<dbReference type="OrthoDB" id="599826at2"/>
<dbReference type="CDD" id="cd19543">
    <property type="entry name" value="DCL_NRPS"/>
    <property type="match status" value="1"/>
</dbReference>
<gene>
    <name evidence="5" type="ORF">DF182_29055</name>
</gene>
<dbReference type="InterPro" id="IPR006162">
    <property type="entry name" value="Ppantetheine_attach_site"/>
</dbReference>
<dbReference type="NCBIfam" id="TIGR01733">
    <property type="entry name" value="AA-adenyl-dom"/>
    <property type="match status" value="2"/>
</dbReference>
<dbReference type="Proteomes" id="UP000253410">
    <property type="component" value="Unassembled WGS sequence"/>
</dbReference>
<keyword evidence="2" id="KW-0596">Phosphopantetheine</keyword>
<dbReference type="InterPro" id="IPR010071">
    <property type="entry name" value="AA_adenyl_dom"/>
</dbReference>
<dbReference type="SUPFAM" id="SSF47336">
    <property type="entry name" value="ACP-like"/>
    <property type="match status" value="2"/>
</dbReference>
<dbReference type="Pfam" id="PF00668">
    <property type="entry name" value="Condensation"/>
    <property type="match status" value="2"/>
</dbReference>
<dbReference type="InterPro" id="IPR001242">
    <property type="entry name" value="Condensation_dom"/>
</dbReference>
<comment type="caution">
    <text evidence="5">The sequence shown here is derived from an EMBL/GenBank/DDBJ whole genome shotgun (WGS) entry which is preliminary data.</text>
</comment>
<comment type="cofactor">
    <cofactor evidence="1">
        <name>pantetheine 4'-phosphate</name>
        <dbReference type="ChEBI" id="CHEBI:47942"/>
    </cofactor>
</comment>
<dbReference type="InterPro" id="IPR025110">
    <property type="entry name" value="AMP-bd_C"/>
</dbReference>
<dbReference type="FunFam" id="3.40.50.12780:FF:000012">
    <property type="entry name" value="Non-ribosomal peptide synthetase"/>
    <property type="match status" value="1"/>
</dbReference>
<dbReference type="InterPro" id="IPR009081">
    <property type="entry name" value="PP-bd_ACP"/>
</dbReference>
<dbReference type="Pfam" id="PF00501">
    <property type="entry name" value="AMP-binding"/>
    <property type="match status" value="2"/>
</dbReference>
<dbReference type="PANTHER" id="PTHR45527">
    <property type="entry name" value="NONRIBOSOMAL PEPTIDE SYNTHETASE"/>
    <property type="match status" value="1"/>
</dbReference>
<dbReference type="PANTHER" id="PTHR45527:SF1">
    <property type="entry name" value="FATTY ACID SYNTHASE"/>
    <property type="match status" value="1"/>
</dbReference>
<protein>
    <submittedName>
        <fullName evidence="5">Non-ribosomal peptide synthetase</fullName>
    </submittedName>
</protein>
<evidence type="ECO:0000256" key="1">
    <source>
        <dbReference type="ARBA" id="ARBA00001957"/>
    </source>
</evidence>
<dbReference type="GO" id="GO:0005829">
    <property type="term" value="C:cytosol"/>
    <property type="evidence" value="ECO:0007669"/>
    <property type="project" value="TreeGrafter"/>
</dbReference>
<dbReference type="InterPro" id="IPR042099">
    <property type="entry name" value="ANL_N_sf"/>
</dbReference>
<evidence type="ECO:0000259" key="4">
    <source>
        <dbReference type="PROSITE" id="PS50075"/>
    </source>
</evidence>
<dbReference type="PROSITE" id="PS00455">
    <property type="entry name" value="AMP_BINDING"/>
    <property type="match status" value="2"/>
</dbReference>
<dbReference type="FunFam" id="3.40.50.980:FF:000001">
    <property type="entry name" value="Non-ribosomal peptide synthetase"/>
    <property type="match status" value="1"/>
</dbReference>
<evidence type="ECO:0000313" key="5">
    <source>
        <dbReference type="EMBL" id="RBL90507.1"/>
    </source>
</evidence>
<dbReference type="EMBL" id="QFFJ01000002">
    <property type="protein sequence ID" value="RBL90507.1"/>
    <property type="molecule type" value="Genomic_DNA"/>
</dbReference>
<feature type="domain" description="Carrier" evidence="4">
    <location>
        <begin position="955"/>
        <end position="1030"/>
    </location>
</feature>
<evidence type="ECO:0000313" key="6">
    <source>
        <dbReference type="Proteomes" id="UP000253410"/>
    </source>
</evidence>
<dbReference type="SUPFAM" id="SSF52777">
    <property type="entry name" value="CoA-dependent acyltransferases"/>
    <property type="match status" value="4"/>
</dbReference>
<dbReference type="Pfam" id="PF00550">
    <property type="entry name" value="PP-binding"/>
    <property type="match status" value="2"/>
</dbReference>